<feature type="region of interest" description="Disordered" evidence="1">
    <location>
        <begin position="147"/>
        <end position="174"/>
    </location>
</feature>
<dbReference type="InterPro" id="IPR000873">
    <property type="entry name" value="AMP-dep_synth/lig_dom"/>
</dbReference>
<dbReference type="InterPro" id="IPR042099">
    <property type="entry name" value="ANL_N_sf"/>
</dbReference>
<dbReference type="RefSeq" id="WP_076033651.1">
    <property type="nucleotide sequence ID" value="NZ_CP016897.1"/>
</dbReference>
<protein>
    <submittedName>
        <fullName evidence="4">Acyl-CoA synthetase</fullName>
    </submittedName>
</protein>
<name>A0A1P8ENG4_9GAMM</name>
<dbReference type="PANTHER" id="PTHR24096:SF323">
    <property type="entry name" value="BLR3536 PROTEIN"/>
    <property type="match status" value="1"/>
</dbReference>
<gene>
    <name evidence="4" type="ORF">BEN76_16450</name>
</gene>
<dbReference type="Pfam" id="PF00501">
    <property type="entry name" value="AMP-binding"/>
    <property type="match status" value="1"/>
</dbReference>
<dbReference type="PANTHER" id="PTHR24096">
    <property type="entry name" value="LONG-CHAIN-FATTY-ACID--COA LIGASE"/>
    <property type="match status" value="1"/>
</dbReference>
<dbReference type="EMBL" id="CP016897">
    <property type="protein sequence ID" value="APV37642.1"/>
    <property type="molecule type" value="Genomic_DNA"/>
</dbReference>
<reference evidence="4 5" key="1">
    <citation type="submission" date="2016-08" db="EMBL/GenBank/DDBJ databases">
        <title>Complete genome sequence of Acinetobacter baylyi strain GFJ2.</title>
        <authorList>
            <person name="Tabata M."/>
            <person name="Kuboki S."/>
            <person name="Gibu N."/>
            <person name="Kinouchi Y."/>
            <person name="Vangnai A."/>
            <person name="Kasai D."/>
            <person name="Fukuda M."/>
        </authorList>
    </citation>
    <scope>NUCLEOTIDE SEQUENCE [LARGE SCALE GENOMIC DNA]</scope>
    <source>
        <strain evidence="4 5">GFJ2</strain>
        <plasmid evidence="5">Plasmid pgfj1</plasmid>
    </source>
</reference>
<evidence type="ECO:0000256" key="1">
    <source>
        <dbReference type="SAM" id="MobiDB-lite"/>
    </source>
</evidence>
<dbReference type="Gene3D" id="3.30.300.30">
    <property type="match status" value="1"/>
</dbReference>
<evidence type="ECO:0000313" key="4">
    <source>
        <dbReference type="EMBL" id="APV37642.1"/>
    </source>
</evidence>
<dbReference type="Proteomes" id="UP000185674">
    <property type="component" value="Plasmid pGFJ1"/>
</dbReference>
<evidence type="ECO:0000313" key="5">
    <source>
        <dbReference type="Proteomes" id="UP000185674"/>
    </source>
</evidence>
<feature type="domain" description="AMP-binding enzyme C-terminal" evidence="3">
    <location>
        <begin position="416"/>
        <end position="494"/>
    </location>
</feature>
<dbReference type="Gene3D" id="3.40.50.12780">
    <property type="entry name" value="N-terminal domain of ligase-like"/>
    <property type="match status" value="1"/>
</dbReference>
<accession>A0A1P8ENG4</accession>
<organism evidence="4 5">
    <name type="scientific">Acinetobacter soli</name>
    <dbReference type="NCBI Taxonomy" id="487316"/>
    <lineage>
        <taxon>Bacteria</taxon>
        <taxon>Pseudomonadati</taxon>
        <taxon>Pseudomonadota</taxon>
        <taxon>Gammaproteobacteria</taxon>
        <taxon>Moraxellales</taxon>
        <taxon>Moraxellaceae</taxon>
        <taxon>Acinetobacter</taxon>
    </lineage>
</organism>
<proteinExistence type="predicted"/>
<dbReference type="SUPFAM" id="SSF56801">
    <property type="entry name" value="Acetyl-CoA synthetase-like"/>
    <property type="match status" value="1"/>
</dbReference>
<keyword evidence="4" id="KW-0614">Plasmid</keyword>
<dbReference type="PROSITE" id="PS00455">
    <property type="entry name" value="AMP_BINDING"/>
    <property type="match status" value="1"/>
</dbReference>
<sequence length="517" mass="57201">MHPIVHAQNTPDKAACIFATTQQVLSYTQMNALANRCAHLFRQHGLKRGDVVSILLENSIDIFTVAWGAQRSGLYLTAISCKTSAKDLAYILDNSESKMLIVSECLVDTALEALKLGRLDHIHLYATGSKISVASFAQAISQCQEDDIEDPSPGGDMLYSSGSTGRPKGVRPALPEGDVMQPVSLMSMGRDLYQMNQDTVYLSTSPLYHAAPLRWALTVHRFGGTVVIMDKFDADQTLNFIEKYTISHATFVPTHFIRLLNLPDTRRQSFDSSSLKAVIHAAAPCPVPVKQAMIDWWGPILHEYYSGTEQCGITALNSAQWLNKPGSVGQAVLGKIKVLDEQQNELEIGQVGDIYFADGPQFEYYKDPEKTKTAYSKQGWATLGDIGWVDQDGYLYLTDRKNFMIISGGVNIYPQEIENLLMTHPDVNDTAVFGIPDDEMGEKVVAIVQLKDNVVSNADEAQKLKQFVRQALGGVKCPQIFEFCQNFPREATGKILKRNLIEDYKAHLASSTQAHSA</sequence>
<evidence type="ECO:0000259" key="3">
    <source>
        <dbReference type="Pfam" id="PF13193"/>
    </source>
</evidence>
<dbReference type="AlphaFoldDB" id="A0A1P8ENG4"/>
<dbReference type="InterPro" id="IPR045851">
    <property type="entry name" value="AMP-bd_C_sf"/>
</dbReference>
<dbReference type="Pfam" id="PF13193">
    <property type="entry name" value="AMP-binding_C"/>
    <property type="match status" value="1"/>
</dbReference>
<dbReference type="GO" id="GO:0016405">
    <property type="term" value="F:CoA-ligase activity"/>
    <property type="evidence" value="ECO:0007669"/>
    <property type="project" value="TreeGrafter"/>
</dbReference>
<dbReference type="InterPro" id="IPR020845">
    <property type="entry name" value="AMP-binding_CS"/>
</dbReference>
<geneLocation type="plasmid" evidence="5">
    <name>pgfj1</name>
</geneLocation>
<feature type="domain" description="AMP-dependent synthetase/ligase" evidence="2">
    <location>
        <begin position="6"/>
        <end position="357"/>
    </location>
</feature>
<evidence type="ECO:0000259" key="2">
    <source>
        <dbReference type="Pfam" id="PF00501"/>
    </source>
</evidence>
<dbReference type="InterPro" id="IPR025110">
    <property type="entry name" value="AMP-bd_C"/>
</dbReference>
<dbReference type="KEGG" id="asol:BEN76_16450"/>